<accession>A0A9W4SU59</accession>
<dbReference type="InterPro" id="IPR053205">
    <property type="entry name" value="GHMP_kinase_L-arabinokinase"/>
</dbReference>
<name>A0A9W4SU59_9GLOM</name>
<dbReference type="PANTHER" id="PTHR38134">
    <property type="entry name" value="SLR1395 PROTEIN"/>
    <property type="match status" value="1"/>
</dbReference>
<dbReference type="Gene3D" id="3.40.50.2000">
    <property type="entry name" value="Glycogen Phosphorylase B"/>
    <property type="match status" value="1"/>
</dbReference>
<dbReference type="SUPFAM" id="SSF53756">
    <property type="entry name" value="UDP-Glycosyltransferase/glycogen phosphorylase"/>
    <property type="match status" value="1"/>
</dbReference>
<gene>
    <name evidence="1" type="ORF">FWILDA_LOCUS10096</name>
</gene>
<evidence type="ECO:0000313" key="2">
    <source>
        <dbReference type="Proteomes" id="UP001153678"/>
    </source>
</evidence>
<evidence type="ECO:0000313" key="1">
    <source>
        <dbReference type="EMBL" id="CAI2181459.1"/>
    </source>
</evidence>
<organism evidence="1 2">
    <name type="scientific">Funneliformis geosporum</name>
    <dbReference type="NCBI Taxonomy" id="1117311"/>
    <lineage>
        <taxon>Eukaryota</taxon>
        <taxon>Fungi</taxon>
        <taxon>Fungi incertae sedis</taxon>
        <taxon>Mucoromycota</taxon>
        <taxon>Glomeromycotina</taxon>
        <taxon>Glomeromycetes</taxon>
        <taxon>Glomerales</taxon>
        <taxon>Glomeraceae</taxon>
        <taxon>Funneliformis</taxon>
    </lineage>
</organism>
<dbReference type="AlphaFoldDB" id="A0A9W4SU59"/>
<keyword evidence="2" id="KW-1185">Reference proteome</keyword>
<proteinExistence type="predicted"/>
<reference evidence="1" key="1">
    <citation type="submission" date="2022-08" db="EMBL/GenBank/DDBJ databases">
        <authorList>
            <person name="Kallberg Y."/>
            <person name="Tangrot J."/>
            <person name="Rosling A."/>
        </authorList>
    </citation>
    <scope>NUCLEOTIDE SEQUENCE</scope>
    <source>
        <strain evidence="1">Wild A</strain>
    </source>
</reference>
<dbReference type="EMBL" id="CAMKVN010002523">
    <property type="protein sequence ID" value="CAI2181459.1"/>
    <property type="molecule type" value="Genomic_DNA"/>
</dbReference>
<protein>
    <submittedName>
        <fullName evidence="1">5378_t:CDS:1</fullName>
    </submittedName>
</protein>
<dbReference type="OrthoDB" id="1684102at2759"/>
<dbReference type="Proteomes" id="UP001153678">
    <property type="component" value="Unassembled WGS sequence"/>
</dbReference>
<dbReference type="PANTHER" id="PTHR38134:SF2">
    <property type="entry name" value="GALACTOKINASE"/>
    <property type="match status" value="1"/>
</dbReference>
<comment type="caution">
    <text evidence="1">The sequence shown here is derived from an EMBL/GenBank/DDBJ whole genome shotgun (WGS) entry which is preliminary data.</text>
</comment>
<sequence length="482" mass="53991">MPKRIPSRRSLSPFLQKVMPKPKNYIFCYYVSGHGFGHATRVVQVASEILSLQRNHTLYIISNAPKFIFQGAIDLGARYRNAPIDAGVKQPRAYTVDRQETINDLIKFLENKPVILEREIQWLKEFKADIVLSDAPFLPCAAAAAAGIPSVIISNFTFDAVYNGLCEGDEFDNTIKKLVEQVIEDYKHSELLIRLPGHIPIPSFSGTQLYPCNIIAPPSAEKSVLLYNEEKLVNYLSDINSFFSPSSKLFKQYRNVIDVPLVVRKSKTCKEIVLKNLGIPKRIFITHKILMVSFGGQNLVGIEDWGTSSLPDNWIAIVCGSKGIKLPDRFYSCPKDAYIPDLTNAADAVIGKLGYGTCSECIGHGKPFIYISRPQFIEELGLKRLMELQGICVEMPKSHFESGQWKSYIDKAYDLSSSSSLSTRTTTIKPLSHDGGYITAIILEKFLDNRNYYINTSSNNKNNSFSNIHKANTKLLNNGVIS</sequence>